<organism evidence="3 4">
    <name type="scientific">Edaphobacter acidisoli</name>
    <dbReference type="NCBI Taxonomy" id="2040573"/>
    <lineage>
        <taxon>Bacteria</taxon>
        <taxon>Pseudomonadati</taxon>
        <taxon>Acidobacteriota</taxon>
        <taxon>Terriglobia</taxon>
        <taxon>Terriglobales</taxon>
        <taxon>Acidobacteriaceae</taxon>
        <taxon>Edaphobacter</taxon>
    </lineage>
</organism>
<dbReference type="PANTHER" id="PTHR43698:SF1">
    <property type="entry name" value="BLL4564 PROTEIN"/>
    <property type="match status" value="1"/>
</dbReference>
<dbReference type="Proteomes" id="UP000648801">
    <property type="component" value="Unassembled WGS sequence"/>
</dbReference>
<dbReference type="CDD" id="cd02233">
    <property type="entry name" value="cupin_HNL-like"/>
    <property type="match status" value="1"/>
</dbReference>
<proteinExistence type="predicted"/>
<dbReference type="Gene3D" id="2.60.120.10">
    <property type="entry name" value="Jelly Rolls"/>
    <property type="match status" value="1"/>
</dbReference>
<comment type="caution">
    <text evidence="3">The sequence shown here is derived from an EMBL/GenBank/DDBJ whole genome shotgun (WGS) entry which is preliminary data.</text>
</comment>
<evidence type="ECO:0000313" key="4">
    <source>
        <dbReference type="Proteomes" id="UP000648801"/>
    </source>
</evidence>
<name>A0A916W323_9BACT</name>
<sequence>MRTKLQIVAFAVSLLFTFQAQAQTGAAAFPKGELSTDTHHTGHIWLNELNVGDSTFDSSIAVATYDAGAKLNWHIHPGGQVLLITEGAGYYQERGKPVRIVHKGDVIKCAPGVEHWHGALPNSSFAYIAVTPTQKGKTIWLEPVRDKDYKSLK</sequence>
<gene>
    <name evidence="3" type="ORF">GCM10011507_11950</name>
</gene>
<feature type="chain" id="PRO_5037757556" evidence="1">
    <location>
        <begin position="23"/>
        <end position="153"/>
    </location>
</feature>
<dbReference type="InterPro" id="IPR047263">
    <property type="entry name" value="HNL-like_cupin"/>
</dbReference>
<dbReference type="InterPro" id="IPR011051">
    <property type="entry name" value="RmlC_Cupin_sf"/>
</dbReference>
<evidence type="ECO:0000256" key="1">
    <source>
        <dbReference type="SAM" id="SignalP"/>
    </source>
</evidence>
<protein>
    <submittedName>
        <fullName evidence="3">Cupin</fullName>
    </submittedName>
</protein>
<dbReference type="InterPro" id="IPR013096">
    <property type="entry name" value="Cupin_2"/>
</dbReference>
<reference evidence="3" key="2">
    <citation type="submission" date="2020-09" db="EMBL/GenBank/DDBJ databases">
        <authorList>
            <person name="Sun Q."/>
            <person name="Zhou Y."/>
        </authorList>
    </citation>
    <scope>NUCLEOTIDE SEQUENCE</scope>
    <source>
        <strain evidence="3">CGMCC 1.15447</strain>
    </source>
</reference>
<dbReference type="InterPro" id="IPR014710">
    <property type="entry name" value="RmlC-like_jellyroll"/>
</dbReference>
<dbReference type="Pfam" id="PF07883">
    <property type="entry name" value="Cupin_2"/>
    <property type="match status" value="1"/>
</dbReference>
<feature type="signal peptide" evidence="1">
    <location>
        <begin position="1"/>
        <end position="22"/>
    </location>
</feature>
<reference evidence="3" key="1">
    <citation type="journal article" date="2014" name="Int. J. Syst. Evol. Microbiol.">
        <title>Complete genome sequence of Corynebacterium casei LMG S-19264T (=DSM 44701T), isolated from a smear-ripened cheese.</title>
        <authorList>
            <consortium name="US DOE Joint Genome Institute (JGI-PGF)"/>
            <person name="Walter F."/>
            <person name="Albersmeier A."/>
            <person name="Kalinowski J."/>
            <person name="Ruckert C."/>
        </authorList>
    </citation>
    <scope>NUCLEOTIDE SEQUENCE</scope>
    <source>
        <strain evidence="3">CGMCC 1.15447</strain>
    </source>
</reference>
<feature type="domain" description="Cupin type-2" evidence="2">
    <location>
        <begin position="62"/>
        <end position="121"/>
    </location>
</feature>
<dbReference type="SUPFAM" id="SSF51182">
    <property type="entry name" value="RmlC-like cupins"/>
    <property type="match status" value="1"/>
</dbReference>
<accession>A0A916W323</accession>
<dbReference type="EMBL" id="BMJB01000001">
    <property type="protein sequence ID" value="GGA62029.1"/>
    <property type="molecule type" value="Genomic_DNA"/>
</dbReference>
<evidence type="ECO:0000313" key="3">
    <source>
        <dbReference type="EMBL" id="GGA62029.1"/>
    </source>
</evidence>
<evidence type="ECO:0000259" key="2">
    <source>
        <dbReference type="Pfam" id="PF07883"/>
    </source>
</evidence>
<dbReference type="PANTHER" id="PTHR43698">
    <property type="entry name" value="RIBD C-TERMINAL DOMAIN CONTAINING PROTEIN"/>
    <property type="match status" value="1"/>
</dbReference>
<keyword evidence="4" id="KW-1185">Reference proteome</keyword>
<dbReference type="AlphaFoldDB" id="A0A916W323"/>
<dbReference type="RefSeq" id="WP_188758342.1">
    <property type="nucleotide sequence ID" value="NZ_BMJB01000001.1"/>
</dbReference>
<keyword evidence="1" id="KW-0732">Signal</keyword>